<reference evidence="2 3" key="1">
    <citation type="submission" date="2024-01" db="EMBL/GenBank/DDBJ databases">
        <title>The complete chloroplast genome sequence of Lithospermum erythrorhizon: insights into the phylogenetic relationship among Boraginaceae species and the maternal lineages of purple gromwells.</title>
        <authorList>
            <person name="Okada T."/>
            <person name="Watanabe K."/>
        </authorList>
    </citation>
    <scope>NUCLEOTIDE SEQUENCE [LARGE SCALE GENOMIC DNA]</scope>
</reference>
<keyword evidence="1" id="KW-0472">Membrane</keyword>
<dbReference type="EMBL" id="BAABME010002277">
    <property type="protein sequence ID" value="GAA0153900.1"/>
    <property type="molecule type" value="Genomic_DNA"/>
</dbReference>
<sequence length="82" mass="9364">MYSFIVINLSSTGNPEGTRIREVASTGLGFGGFPWSAILLFLQRRSLKYIQEALKFQVQAHYFFYTRKSNYCTLQASTNNVD</sequence>
<keyword evidence="1" id="KW-0812">Transmembrane</keyword>
<name>A0AAV3PRP2_LITER</name>
<comment type="caution">
    <text evidence="2">The sequence shown here is derived from an EMBL/GenBank/DDBJ whole genome shotgun (WGS) entry which is preliminary data.</text>
</comment>
<dbReference type="AlphaFoldDB" id="A0AAV3PRP2"/>
<evidence type="ECO:0000313" key="3">
    <source>
        <dbReference type="Proteomes" id="UP001454036"/>
    </source>
</evidence>
<keyword evidence="3" id="KW-1185">Reference proteome</keyword>
<protein>
    <submittedName>
        <fullName evidence="2">Uncharacterized protein</fullName>
    </submittedName>
</protein>
<evidence type="ECO:0000313" key="2">
    <source>
        <dbReference type="EMBL" id="GAA0153900.1"/>
    </source>
</evidence>
<organism evidence="2 3">
    <name type="scientific">Lithospermum erythrorhizon</name>
    <name type="common">Purple gromwell</name>
    <name type="synonym">Lithospermum officinale var. erythrorhizon</name>
    <dbReference type="NCBI Taxonomy" id="34254"/>
    <lineage>
        <taxon>Eukaryota</taxon>
        <taxon>Viridiplantae</taxon>
        <taxon>Streptophyta</taxon>
        <taxon>Embryophyta</taxon>
        <taxon>Tracheophyta</taxon>
        <taxon>Spermatophyta</taxon>
        <taxon>Magnoliopsida</taxon>
        <taxon>eudicotyledons</taxon>
        <taxon>Gunneridae</taxon>
        <taxon>Pentapetalae</taxon>
        <taxon>asterids</taxon>
        <taxon>lamiids</taxon>
        <taxon>Boraginales</taxon>
        <taxon>Boraginaceae</taxon>
        <taxon>Boraginoideae</taxon>
        <taxon>Lithospermeae</taxon>
        <taxon>Lithospermum</taxon>
    </lineage>
</organism>
<proteinExistence type="predicted"/>
<evidence type="ECO:0000256" key="1">
    <source>
        <dbReference type="SAM" id="Phobius"/>
    </source>
</evidence>
<dbReference type="Proteomes" id="UP001454036">
    <property type="component" value="Unassembled WGS sequence"/>
</dbReference>
<keyword evidence="1" id="KW-1133">Transmembrane helix</keyword>
<gene>
    <name evidence="2" type="ORF">LIER_12028</name>
</gene>
<feature type="transmembrane region" description="Helical" evidence="1">
    <location>
        <begin position="23"/>
        <end position="42"/>
    </location>
</feature>
<accession>A0AAV3PRP2</accession>